<sequence length="200" mass="21373">MPLYWQSSSFCMVCGSYAYCPSYFKPCHEKYESPKNPAVNKQCHEPSCKTQLSLSKVIVVARLCPLPNPSRRPASFPLPSPRPRRRSPPERAPRMVTAGSSCPALFLSCRRLPRPGVARRGRARAPTGVAGCGRARATTGVVGCGQARAPPDMARRGRTQAPPPGAGGVAGCCRPPPDLVSWLGWAAVRLDLGQPPVAGT</sequence>
<protein>
    <submittedName>
        <fullName evidence="2">Uncharacterized protein</fullName>
    </submittedName>
</protein>
<feature type="region of interest" description="Disordered" evidence="1">
    <location>
        <begin position="71"/>
        <end position="96"/>
    </location>
</feature>
<gene>
    <name evidence="2" type="ORF">BS78_K318700</name>
</gene>
<feature type="region of interest" description="Disordered" evidence="1">
    <location>
        <begin position="143"/>
        <end position="169"/>
    </location>
</feature>
<evidence type="ECO:0000256" key="1">
    <source>
        <dbReference type="SAM" id="MobiDB-lite"/>
    </source>
</evidence>
<name>A0A9W8CGG5_9POAL</name>
<dbReference type="EMBL" id="MU629482">
    <property type="protein sequence ID" value="KAJ1256736.1"/>
    <property type="molecule type" value="Genomic_DNA"/>
</dbReference>
<accession>A0A9W8CGG5</accession>
<proteinExistence type="predicted"/>
<evidence type="ECO:0000313" key="2">
    <source>
        <dbReference type="EMBL" id="KAJ1256736.1"/>
    </source>
</evidence>
<dbReference type="Proteomes" id="UP001164776">
    <property type="component" value="Unassembled WGS sequence"/>
</dbReference>
<organism evidence="2 3">
    <name type="scientific">Paspalum vaginatum</name>
    <name type="common">seashore paspalum</name>
    <dbReference type="NCBI Taxonomy" id="158149"/>
    <lineage>
        <taxon>Eukaryota</taxon>
        <taxon>Viridiplantae</taxon>
        <taxon>Streptophyta</taxon>
        <taxon>Embryophyta</taxon>
        <taxon>Tracheophyta</taxon>
        <taxon>Spermatophyta</taxon>
        <taxon>Magnoliopsida</taxon>
        <taxon>Liliopsida</taxon>
        <taxon>Poales</taxon>
        <taxon>Poaceae</taxon>
        <taxon>PACMAD clade</taxon>
        <taxon>Panicoideae</taxon>
        <taxon>Andropogonodae</taxon>
        <taxon>Paspaleae</taxon>
        <taxon>Paspalinae</taxon>
        <taxon>Paspalum</taxon>
    </lineage>
</organism>
<keyword evidence="3" id="KW-1185">Reference proteome</keyword>
<comment type="caution">
    <text evidence="2">The sequence shown here is derived from an EMBL/GenBank/DDBJ whole genome shotgun (WGS) entry which is preliminary data.</text>
</comment>
<evidence type="ECO:0000313" key="3">
    <source>
        <dbReference type="Proteomes" id="UP001164776"/>
    </source>
</evidence>
<dbReference type="AlphaFoldDB" id="A0A9W8CGG5"/>
<reference evidence="2 3" key="1">
    <citation type="submission" date="2022-10" db="EMBL/GenBank/DDBJ databases">
        <title>WGS assembly of Paspalum vaginatum 540-79.</title>
        <authorList>
            <person name="Sun G."/>
            <person name="Wase N."/>
            <person name="Shu S."/>
            <person name="Jenkins J."/>
            <person name="Zhou B."/>
            <person name="Torres-Rodriguez J."/>
            <person name="Chen C."/>
            <person name="Sandor L."/>
            <person name="Plott C."/>
            <person name="Yoshinga Y."/>
            <person name="Daum C."/>
            <person name="Qi P."/>
            <person name="Barry K."/>
            <person name="Lipzen A."/>
            <person name="Berry L."/>
            <person name="Pedersen C."/>
            <person name="Gottilla T."/>
            <person name="Foltz A."/>
            <person name="Yu H."/>
            <person name="O'Malley R."/>
            <person name="Zhang C."/>
            <person name="Devos K."/>
            <person name="Sigmon B."/>
            <person name="Yu B."/>
            <person name="Obata T."/>
            <person name="Schmutz J."/>
            <person name="Schnable J."/>
        </authorList>
    </citation>
    <scope>NUCLEOTIDE SEQUENCE [LARGE SCALE GENOMIC DNA]</scope>
    <source>
        <strain evidence="3">cv. 540-79</strain>
    </source>
</reference>
<feature type="compositionally biased region" description="Pro residues" evidence="1">
    <location>
        <begin position="71"/>
        <end position="81"/>
    </location>
</feature>